<keyword evidence="2" id="KW-1185">Reference proteome</keyword>
<dbReference type="InParanoid" id="A0A084QBU1"/>
<proteinExistence type="predicted"/>
<dbReference type="Proteomes" id="UP000028524">
    <property type="component" value="Unassembled WGS sequence"/>
</dbReference>
<dbReference type="AlphaFoldDB" id="A0A084QBU1"/>
<organism evidence="1 2">
    <name type="scientific">Stachybotrys chlorohalonatus (strain IBT 40285)</name>
    <dbReference type="NCBI Taxonomy" id="1283841"/>
    <lineage>
        <taxon>Eukaryota</taxon>
        <taxon>Fungi</taxon>
        <taxon>Dikarya</taxon>
        <taxon>Ascomycota</taxon>
        <taxon>Pezizomycotina</taxon>
        <taxon>Sordariomycetes</taxon>
        <taxon>Hypocreomycetidae</taxon>
        <taxon>Hypocreales</taxon>
        <taxon>Stachybotryaceae</taxon>
        <taxon>Stachybotrys</taxon>
    </lineage>
</organism>
<gene>
    <name evidence="1" type="ORF">S40285_10126</name>
</gene>
<dbReference type="HOGENOM" id="CLU_1817068_0_0_1"/>
<evidence type="ECO:0000313" key="2">
    <source>
        <dbReference type="Proteomes" id="UP000028524"/>
    </source>
</evidence>
<evidence type="ECO:0000313" key="1">
    <source>
        <dbReference type="EMBL" id="KFA61426.1"/>
    </source>
</evidence>
<dbReference type="OrthoDB" id="5229273at2759"/>
<reference evidence="1 2" key="1">
    <citation type="journal article" date="2014" name="BMC Genomics">
        <title>Comparative genome sequencing reveals chemotype-specific gene clusters in the toxigenic black mold Stachybotrys.</title>
        <authorList>
            <person name="Semeiks J."/>
            <person name="Borek D."/>
            <person name="Otwinowski Z."/>
            <person name="Grishin N.V."/>
        </authorList>
    </citation>
    <scope>NUCLEOTIDE SEQUENCE [LARGE SCALE GENOMIC DNA]</scope>
    <source>
        <strain evidence="1 2">IBT 40285</strain>
    </source>
</reference>
<sequence>MLPGWFTCRAAGGRAPPPARLRIHHAACGIRRCLVDSLFPDAVGHMYKGANPEAPTSTPTKPGPTCAKVMQYGKSFLQTYVEISTCIHLVVDEREEVEEKAIKSSRSLNTFWKSLIAAAECRCPVAQKATPKLPLDEVEASY</sequence>
<protein>
    <submittedName>
        <fullName evidence="1">Uncharacterized protein</fullName>
    </submittedName>
</protein>
<dbReference type="EMBL" id="KL660856">
    <property type="protein sequence ID" value="KFA61426.1"/>
    <property type="molecule type" value="Genomic_DNA"/>
</dbReference>
<name>A0A084QBU1_STAC4</name>
<accession>A0A084QBU1</accession>